<dbReference type="RefSeq" id="XP_046058512.1">
    <property type="nucleotide sequence ID" value="XM_046208120.1"/>
</dbReference>
<name>A0A9P8NW52_9ASCO</name>
<gene>
    <name evidence="1" type="ORF">OGAPHI_006795</name>
</gene>
<reference evidence="1" key="1">
    <citation type="journal article" date="2021" name="Open Biol.">
        <title>Shared evolutionary footprints suggest mitochondrial oxidative damage underlies multiple complex I losses in fungi.</title>
        <authorList>
            <person name="Schikora-Tamarit M.A."/>
            <person name="Marcet-Houben M."/>
            <person name="Nosek J."/>
            <person name="Gabaldon T."/>
        </authorList>
    </citation>
    <scope>NUCLEOTIDE SEQUENCE</scope>
    <source>
        <strain evidence="1">CBS6075</strain>
    </source>
</reference>
<organism evidence="1 2">
    <name type="scientific">Ogataea philodendri</name>
    <dbReference type="NCBI Taxonomy" id="1378263"/>
    <lineage>
        <taxon>Eukaryota</taxon>
        <taxon>Fungi</taxon>
        <taxon>Dikarya</taxon>
        <taxon>Ascomycota</taxon>
        <taxon>Saccharomycotina</taxon>
        <taxon>Pichiomycetes</taxon>
        <taxon>Pichiales</taxon>
        <taxon>Pichiaceae</taxon>
        <taxon>Ogataea</taxon>
    </lineage>
</organism>
<reference evidence="1" key="2">
    <citation type="submission" date="2021-01" db="EMBL/GenBank/DDBJ databases">
        <authorList>
            <person name="Schikora-Tamarit M.A."/>
        </authorList>
    </citation>
    <scope>NUCLEOTIDE SEQUENCE</scope>
    <source>
        <strain evidence="1">CBS6075</strain>
    </source>
</reference>
<dbReference type="AlphaFoldDB" id="A0A9P8NW52"/>
<accession>A0A9P8NW52</accession>
<dbReference type="Proteomes" id="UP000769157">
    <property type="component" value="Unassembled WGS sequence"/>
</dbReference>
<sequence>MRDSSLVRKAKFLGICLSDSVEIWAGNGPHLNQSWSKISSSEGLFVGSVESSFTIKSLDSAEATESEGNFGQTEVSNFDVHVWVKEDVSKLQVSVDDSSSVQVFDSTDDLNHEKSHFWFTQNFSGLEKVHQRLMRTNLQQNVDINIVFETVNELDNVGMRHALVDFDLTQKLGLGLLVLDGRLSNGLGSVDTATLVFHLETSGKSSFTKEQSSMITSSISGANHTWRSLTQRAELLLLLFGFCLRLGN</sequence>
<keyword evidence="2" id="KW-1185">Reference proteome</keyword>
<comment type="caution">
    <text evidence="1">The sequence shown here is derived from an EMBL/GenBank/DDBJ whole genome shotgun (WGS) entry which is preliminary data.</text>
</comment>
<proteinExistence type="predicted"/>
<dbReference type="GeneID" id="70238759"/>
<dbReference type="AntiFam" id="ANF00226">
    <property type="entry name" value="Shadow ORF (opposite pknB)"/>
</dbReference>
<protein>
    <submittedName>
        <fullName evidence="1">Uncharacterized protein</fullName>
    </submittedName>
</protein>
<dbReference type="EMBL" id="JAEUBE010000487">
    <property type="protein sequence ID" value="KAH3661388.1"/>
    <property type="molecule type" value="Genomic_DNA"/>
</dbReference>
<evidence type="ECO:0000313" key="1">
    <source>
        <dbReference type="EMBL" id="KAH3661388.1"/>
    </source>
</evidence>
<evidence type="ECO:0000313" key="2">
    <source>
        <dbReference type="Proteomes" id="UP000769157"/>
    </source>
</evidence>